<gene>
    <name evidence="1" type="ORF">GCM10008938_33400</name>
</gene>
<dbReference type="Proteomes" id="UP000632222">
    <property type="component" value="Unassembled WGS sequence"/>
</dbReference>
<sequence length="65" mass="7137">MKNGYTKSEVSMKNSERVIDVGRSAGTMHRSPASLNFNPKHAHVIVLDTKNPVSLEAMVGQKDRA</sequence>
<organism evidence="1 2">
    <name type="scientific">Deinococcus roseus</name>
    <dbReference type="NCBI Taxonomy" id="392414"/>
    <lineage>
        <taxon>Bacteria</taxon>
        <taxon>Thermotogati</taxon>
        <taxon>Deinococcota</taxon>
        <taxon>Deinococci</taxon>
        <taxon>Deinococcales</taxon>
        <taxon>Deinococcaceae</taxon>
        <taxon>Deinococcus</taxon>
    </lineage>
</organism>
<comment type="caution">
    <text evidence="1">The sequence shown here is derived from an EMBL/GenBank/DDBJ whole genome shotgun (WGS) entry which is preliminary data.</text>
</comment>
<name>A0ABQ2D3H9_9DEIO</name>
<dbReference type="RefSeq" id="WP_189004424.1">
    <property type="nucleotide sequence ID" value="NZ_BMOD01000014.1"/>
</dbReference>
<proteinExistence type="predicted"/>
<evidence type="ECO:0000313" key="2">
    <source>
        <dbReference type="Proteomes" id="UP000632222"/>
    </source>
</evidence>
<reference evidence="2" key="1">
    <citation type="journal article" date="2019" name="Int. J. Syst. Evol. Microbiol.">
        <title>The Global Catalogue of Microorganisms (GCM) 10K type strain sequencing project: providing services to taxonomists for standard genome sequencing and annotation.</title>
        <authorList>
            <consortium name="The Broad Institute Genomics Platform"/>
            <consortium name="The Broad Institute Genome Sequencing Center for Infectious Disease"/>
            <person name="Wu L."/>
            <person name="Ma J."/>
        </authorList>
    </citation>
    <scope>NUCLEOTIDE SEQUENCE [LARGE SCALE GENOMIC DNA]</scope>
    <source>
        <strain evidence="2">JCM 14370</strain>
    </source>
</reference>
<accession>A0ABQ2D3H9</accession>
<protein>
    <submittedName>
        <fullName evidence="1">Uncharacterized protein</fullName>
    </submittedName>
</protein>
<keyword evidence="2" id="KW-1185">Reference proteome</keyword>
<dbReference type="EMBL" id="BMOD01000014">
    <property type="protein sequence ID" value="GGJ44529.1"/>
    <property type="molecule type" value="Genomic_DNA"/>
</dbReference>
<evidence type="ECO:0000313" key="1">
    <source>
        <dbReference type="EMBL" id="GGJ44529.1"/>
    </source>
</evidence>